<dbReference type="PANTHER" id="PTHR30250:SF11">
    <property type="entry name" value="O-ANTIGEN TRANSPORTER-RELATED"/>
    <property type="match status" value="1"/>
</dbReference>
<feature type="transmembrane region" description="Helical" evidence="6">
    <location>
        <begin position="12"/>
        <end position="33"/>
    </location>
</feature>
<feature type="transmembrane region" description="Helical" evidence="6">
    <location>
        <begin position="194"/>
        <end position="217"/>
    </location>
</feature>
<feature type="transmembrane region" description="Helical" evidence="6">
    <location>
        <begin position="353"/>
        <end position="371"/>
    </location>
</feature>
<protein>
    <submittedName>
        <fullName evidence="7">O-antigen/teichoic acid export membrane protein</fullName>
    </submittedName>
</protein>
<keyword evidence="5 6" id="KW-0472">Membrane</keyword>
<evidence type="ECO:0000256" key="1">
    <source>
        <dbReference type="ARBA" id="ARBA00004651"/>
    </source>
</evidence>
<feature type="transmembrane region" description="Helical" evidence="6">
    <location>
        <begin position="229"/>
        <end position="254"/>
    </location>
</feature>
<evidence type="ECO:0000256" key="4">
    <source>
        <dbReference type="ARBA" id="ARBA00022989"/>
    </source>
</evidence>
<reference evidence="7 8" key="1">
    <citation type="submission" date="2020-08" db="EMBL/GenBank/DDBJ databases">
        <title>Genomic Encyclopedia of Type Strains, Phase IV (KMG-IV): sequencing the most valuable type-strain genomes for metagenomic binning, comparative biology and taxonomic classification.</title>
        <authorList>
            <person name="Goeker M."/>
        </authorList>
    </citation>
    <scope>NUCLEOTIDE SEQUENCE [LARGE SCALE GENOMIC DNA]</scope>
    <source>
        <strain evidence="7 8">DSM 102044</strain>
    </source>
</reference>
<evidence type="ECO:0000313" key="8">
    <source>
        <dbReference type="Proteomes" id="UP000588604"/>
    </source>
</evidence>
<evidence type="ECO:0000256" key="6">
    <source>
        <dbReference type="SAM" id="Phobius"/>
    </source>
</evidence>
<accession>A0A841MHS7</accession>
<feature type="transmembrane region" description="Helical" evidence="6">
    <location>
        <begin position="312"/>
        <end position="333"/>
    </location>
</feature>
<evidence type="ECO:0000256" key="2">
    <source>
        <dbReference type="ARBA" id="ARBA00022475"/>
    </source>
</evidence>
<comment type="subcellular location">
    <subcellularLocation>
        <location evidence="1">Cell membrane</location>
        <topology evidence="1">Multi-pass membrane protein</topology>
    </subcellularLocation>
</comment>
<keyword evidence="3 6" id="KW-0812">Transmembrane</keyword>
<feature type="transmembrane region" description="Helical" evidence="6">
    <location>
        <begin position="412"/>
        <end position="430"/>
    </location>
</feature>
<dbReference type="AlphaFoldDB" id="A0A841MHS7"/>
<keyword evidence="8" id="KW-1185">Reference proteome</keyword>
<dbReference type="InterPro" id="IPR050833">
    <property type="entry name" value="Poly_Biosynth_Transport"/>
</dbReference>
<evidence type="ECO:0000256" key="3">
    <source>
        <dbReference type="ARBA" id="ARBA00022692"/>
    </source>
</evidence>
<keyword evidence="2" id="KW-1003">Cell membrane</keyword>
<dbReference type="GO" id="GO:0005886">
    <property type="term" value="C:plasma membrane"/>
    <property type="evidence" value="ECO:0007669"/>
    <property type="project" value="UniProtKB-SubCell"/>
</dbReference>
<feature type="transmembrane region" description="Helical" evidence="6">
    <location>
        <begin position="87"/>
        <end position="106"/>
    </location>
</feature>
<feature type="transmembrane region" description="Helical" evidence="6">
    <location>
        <begin position="274"/>
        <end position="292"/>
    </location>
</feature>
<dbReference type="RefSeq" id="WP_184492832.1">
    <property type="nucleotide sequence ID" value="NZ_JACIJO010000001.1"/>
</dbReference>
<feature type="transmembrane region" description="Helical" evidence="6">
    <location>
        <begin position="466"/>
        <end position="486"/>
    </location>
</feature>
<feature type="transmembrane region" description="Helical" evidence="6">
    <location>
        <begin position="153"/>
        <end position="174"/>
    </location>
</feature>
<dbReference type="EMBL" id="JACIJO010000001">
    <property type="protein sequence ID" value="MBB6324879.1"/>
    <property type="molecule type" value="Genomic_DNA"/>
</dbReference>
<evidence type="ECO:0000256" key="5">
    <source>
        <dbReference type="ARBA" id="ARBA00023136"/>
    </source>
</evidence>
<evidence type="ECO:0000313" key="7">
    <source>
        <dbReference type="EMBL" id="MBB6324879.1"/>
    </source>
</evidence>
<keyword evidence="4 6" id="KW-1133">Transmembrane helix</keyword>
<sequence>MSNFKKLAGQTAVYGLSSILGRSINFLMIIVYTEYLTKEAMGSFTSIYALIGFMNIVFTYGMETTFFRYSTGKNLDPKRVYNSTQSLLLTSTVVLGSGLFLLAPWLAEWLEYPGQSYLYRWTALILSYDAILAIPFAKLRLENKALIFAGAKIFNILLNIFFNLLLIIGFPYFITNGVIQDGFLGYRSDWGVEYILLSNLLANGLIIPFVWWKAGFFKFKLEGEIIKPMWVYSIPLLFMGLAGVTNELFSRFLFEYVLPPNFYAGLSSREAGGIFGANFKLAILMNLVIQAFKYAAEPFFFKQSQDKNSPLLYAKVMHAFILFCTLLMIAISVNLEWLGPLFLRQPGYSEGLFIVPTLLMGYLLLGIYFNLSIWFKITDQTKYSFWITLVGAIITIAIIFIFVPIWGYMGGALSTISCYFVMCLLCYLYGQKYYPIPYQTGRGIFYLLISFGISYGGFYLDLNNPFLNFLAKNSLILLFGLIIWMLERDQIKTYLKPKTKTT</sequence>
<feature type="transmembrane region" description="Helical" evidence="6">
    <location>
        <begin position="383"/>
        <end position="406"/>
    </location>
</feature>
<gene>
    <name evidence="7" type="ORF">FHS59_000494</name>
</gene>
<feature type="transmembrane region" description="Helical" evidence="6">
    <location>
        <begin position="45"/>
        <end position="66"/>
    </location>
</feature>
<dbReference type="PANTHER" id="PTHR30250">
    <property type="entry name" value="PST FAMILY PREDICTED COLANIC ACID TRANSPORTER"/>
    <property type="match status" value="1"/>
</dbReference>
<organism evidence="7 8">
    <name type="scientific">Algoriphagus iocasae</name>
    <dbReference type="NCBI Taxonomy" id="1836499"/>
    <lineage>
        <taxon>Bacteria</taxon>
        <taxon>Pseudomonadati</taxon>
        <taxon>Bacteroidota</taxon>
        <taxon>Cytophagia</taxon>
        <taxon>Cytophagales</taxon>
        <taxon>Cyclobacteriaceae</taxon>
        <taxon>Algoriphagus</taxon>
    </lineage>
</organism>
<proteinExistence type="predicted"/>
<comment type="caution">
    <text evidence="7">The sequence shown here is derived from an EMBL/GenBank/DDBJ whole genome shotgun (WGS) entry which is preliminary data.</text>
</comment>
<feature type="transmembrane region" description="Helical" evidence="6">
    <location>
        <begin position="442"/>
        <end position="460"/>
    </location>
</feature>
<name>A0A841MHS7_9BACT</name>
<feature type="transmembrane region" description="Helical" evidence="6">
    <location>
        <begin position="118"/>
        <end position="141"/>
    </location>
</feature>
<dbReference type="Proteomes" id="UP000588604">
    <property type="component" value="Unassembled WGS sequence"/>
</dbReference>